<dbReference type="Proteomes" id="UP000515158">
    <property type="component" value="Unplaced"/>
</dbReference>
<protein>
    <submittedName>
        <fullName evidence="10">Uncharacterized protein LOC117645022</fullName>
    </submittedName>
</protein>
<feature type="region of interest" description="Disordered" evidence="5">
    <location>
        <begin position="662"/>
        <end position="710"/>
    </location>
</feature>
<dbReference type="OrthoDB" id="5954366at2759"/>
<keyword evidence="9" id="KW-1185">Reference proteome</keyword>
<evidence type="ECO:0000256" key="4">
    <source>
        <dbReference type="ARBA" id="ARBA00023157"/>
    </source>
</evidence>
<dbReference type="InParanoid" id="A0A6P8Z2H8"/>
<feature type="compositionally biased region" description="Polar residues" evidence="5">
    <location>
        <begin position="748"/>
        <end position="761"/>
    </location>
</feature>
<accession>A0A6P8Z2H8</accession>
<dbReference type="Pfam" id="PF13927">
    <property type="entry name" value="Ig_3"/>
    <property type="match status" value="1"/>
</dbReference>
<dbReference type="InterPro" id="IPR003591">
    <property type="entry name" value="Leu-rich_rpt_typical-subtyp"/>
</dbReference>
<dbReference type="SMART" id="SM00408">
    <property type="entry name" value="IGc2"/>
    <property type="match status" value="1"/>
</dbReference>
<evidence type="ECO:0000259" key="8">
    <source>
        <dbReference type="PROSITE" id="PS50835"/>
    </source>
</evidence>
<proteinExistence type="predicted"/>
<keyword evidence="6" id="KW-0472">Membrane</keyword>
<feature type="region of interest" description="Disordered" evidence="5">
    <location>
        <begin position="724"/>
        <end position="875"/>
    </location>
</feature>
<feature type="domain" description="Ig-like" evidence="8">
    <location>
        <begin position="278"/>
        <end position="379"/>
    </location>
</feature>
<keyword evidence="4" id="KW-1015">Disulfide bond</keyword>
<dbReference type="FunFam" id="3.80.10.10:FF:000082">
    <property type="entry name" value="Leucine-rich repeat-containing 24"/>
    <property type="match status" value="1"/>
</dbReference>
<keyword evidence="6" id="KW-0812">Transmembrane</keyword>
<evidence type="ECO:0000313" key="9">
    <source>
        <dbReference type="Proteomes" id="UP000515158"/>
    </source>
</evidence>
<feature type="compositionally biased region" description="Polar residues" evidence="5">
    <location>
        <begin position="774"/>
        <end position="788"/>
    </location>
</feature>
<dbReference type="GO" id="GO:0071944">
    <property type="term" value="C:cell periphery"/>
    <property type="evidence" value="ECO:0007669"/>
    <property type="project" value="UniProtKB-ARBA"/>
</dbReference>
<evidence type="ECO:0000256" key="2">
    <source>
        <dbReference type="ARBA" id="ARBA00022729"/>
    </source>
</evidence>
<feature type="region of interest" description="Disordered" evidence="5">
    <location>
        <begin position="531"/>
        <end position="553"/>
    </location>
</feature>
<dbReference type="SMART" id="SM00082">
    <property type="entry name" value="LRRCT"/>
    <property type="match status" value="1"/>
</dbReference>
<dbReference type="InterPro" id="IPR001611">
    <property type="entry name" value="Leu-rich_rpt"/>
</dbReference>
<dbReference type="SMART" id="SM00409">
    <property type="entry name" value="IG"/>
    <property type="match status" value="1"/>
</dbReference>
<dbReference type="Gene3D" id="2.60.40.10">
    <property type="entry name" value="Immunoglobulins"/>
    <property type="match status" value="1"/>
</dbReference>
<dbReference type="Pfam" id="PF13855">
    <property type="entry name" value="LRR_8"/>
    <property type="match status" value="2"/>
</dbReference>
<dbReference type="SUPFAM" id="SSF48726">
    <property type="entry name" value="Immunoglobulin"/>
    <property type="match status" value="1"/>
</dbReference>
<dbReference type="InterPro" id="IPR003598">
    <property type="entry name" value="Ig_sub2"/>
</dbReference>
<feature type="compositionally biased region" description="Acidic residues" evidence="5">
    <location>
        <begin position="865"/>
        <end position="875"/>
    </location>
</feature>
<keyword evidence="1" id="KW-0433">Leucine-rich repeat</keyword>
<dbReference type="SUPFAM" id="SSF52058">
    <property type="entry name" value="L domain-like"/>
    <property type="match status" value="1"/>
</dbReference>
<feature type="chain" id="PRO_5027952029" evidence="7">
    <location>
        <begin position="34"/>
        <end position="875"/>
    </location>
</feature>
<feature type="transmembrane region" description="Helical" evidence="6">
    <location>
        <begin position="402"/>
        <end position="427"/>
    </location>
</feature>
<feature type="signal peptide" evidence="7">
    <location>
        <begin position="1"/>
        <end position="33"/>
    </location>
</feature>
<dbReference type="AlphaFoldDB" id="A0A6P8Z2H8"/>
<keyword evidence="2 7" id="KW-0732">Signal</keyword>
<dbReference type="GeneID" id="117645022"/>
<dbReference type="Gene3D" id="3.80.10.10">
    <property type="entry name" value="Ribonuclease Inhibitor"/>
    <property type="match status" value="2"/>
</dbReference>
<evidence type="ECO:0000256" key="3">
    <source>
        <dbReference type="ARBA" id="ARBA00022737"/>
    </source>
</evidence>
<evidence type="ECO:0000313" key="10">
    <source>
        <dbReference type="RefSeq" id="XP_034240787.1"/>
    </source>
</evidence>
<dbReference type="PANTHER" id="PTHR24366">
    <property type="entry name" value="IG(IMMUNOGLOBULIN) AND LRR(LEUCINE RICH REPEAT) DOMAINS"/>
    <property type="match status" value="1"/>
</dbReference>
<feature type="region of interest" description="Disordered" evidence="5">
    <location>
        <begin position="444"/>
        <end position="501"/>
    </location>
</feature>
<feature type="compositionally biased region" description="Low complexity" evidence="5">
    <location>
        <begin position="820"/>
        <end position="832"/>
    </location>
</feature>
<organism evidence="10">
    <name type="scientific">Thrips palmi</name>
    <name type="common">Melon thrips</name>
    <dbReference type="NCBI Taxonomy" id="161013"/>
    <lineage>
        <taxon>Eukaryota</taxon>
        <taxon>Metazoa</taxon>
        <taxon>Ecdysozoa</taxon>
        <taxon>Arthropoda</taxon>
        <taxon>Hexapoda</taxon>
        <taxon>Insecta</taxon>
        <taxon>Pterygota</taxon>
        <taxon>Neoptera</taxon>
        <taxon>Paraneoptera</taxon>
        <taxon>Thysanoptera</taxon>
        <taxon>Terebrantia</taxon>
        <taxon>Thripoidea</taxon>
        <taxon>Thripidae</taxon>
        <taxon>Thrips</taxon>
    </lineage>
</organism>
<dbReference type="InterPro" id="IPR036179">
    <property type="entry name" value="Ig-like_dom_sf"/>
</dbReference>
<evidence type="ECO:0000256" key="6">
    <source>
        <dbReference type="SAM" id="Phobius"/>
    </source>
</evidence>
<reference evidence="10" key="1">
    <citation type="submission" date="2025-08" db="UniProtKB">
        <authorList>
            <consortium name="RefSeq"/>
        </authorList>
    </citation>
    <scope>IDENTIFICATION</scope>
    <source>
        <tissue evidence="10">Total insect</tissue>
    </source>
</reference>
<feature type="compositionally biased region" description="Low complexity" evidence="5">
    <location>
        <begin position="682"/>
        <end position="698"/>
    </location>
</feature>
<evidence type="ECO:0000256" key="1">
    <source>
        <dbReference type="ARBA" id="ARBA00022614"/>
    </source>
</evidence>
<feature type="compositionally biased region" description="Polar residues" evidence="5">
    <location>
        <begin position="667"/>
        <end position="681"/>
    </location>
</feature>
<dbReference type="KEGG" id="tpal:117645022"/>
<dbReference type="PANTHER" id="PTHR24366:SF96">
    <property type="entry name" value="LEUCINE RICH REPEAT CONTAINING 53"/>
    <property type="match status" value="1"/>
</dbReference>
<gene>
    <name evidence="10" type="primary">LOC117645022</name>
</gene>
<dbReference type="InterPro" id="IPR007110">
    <property type="entry name" value="Ig-like_dom"/>
</dbReference>
<dbReference type="InterPro" id="IPR032675">
    <property type="entry name" value="LRR_dom_sf"/>
</dbReference>
<keyword evidence="6" id="KW-1133">Transmembrane helix</keyword>
<feature type="compositionally biased region" description="Low complexity" evidence="5">
    <location>
        <begin position="491"/>
        <end position="501"/>
    </location>
</feature>
<dbReference type="InterPro" id="IPR000483">
    <property type="entry name" value="Cys-rich_flank_reg_C"/>
</dbReference>
<dbReference type="InterPro" id="IPR003599">
    <property type="entry name" value="Ig_sub"/>
</dbReference>
<dbReference type="RefSeq" id="XP_034240787.1">
    <property type="nucleotide sequence ID" value="XM_034384896.1"/>
</dbReference>
<evidence type="ECO:0000256" key="5">
    <source>
        <dbReference type="SAM" id="MobiDB-lite"/>
    </source>
</evidence>
<dbReference type="InterPro" id="IPR013783">
    <property type="entry name" value="Ig-like_fold"/>
</dbReference>
<sequence length="875" mass="94153">MAAGGLQRLAAVLAVRAALAVCLTACLATVVTSSSDDWSQCPAACKCKWVSGKKAAECVAYELSAVPRGLSPELQSVDLSQNPLQMLPRDAFRDVGLVNLHKLFLRDCSIRDLHQEAFSGLEILIELDLTANQIHTLHPSTFRDNGRLRLLYLNRNPITSLPDGLFYNMTFLQTVELSECQLTHISHHAFQNVPNLAHLKLDGNRLQHLQLGAVDQLNRLVGLVLHNNPWKCDCHLRPLRDWTMERKLYTKPTACAEPHKLHRKLWSELAPEDFACRPQIMAPPPGTILEADTEEVTLSCKVNGNPPPEVQWVHNSRVIGNNSRSVYGDQRFVVLEGAAEAASTMRWVNLTIRGVRPQDRGQFVCVAQSGGGVDERNVTLKVSRSFAGGGLLVGAGGSMAEAWPLIAGLVAGVVLLLLATVLLFCCVQRRRRDLQRRDAALVIGKKPPPEGRSPNGEVTHHVRADGSEQQKSLLTMVNPVQKPPRRYDHPSGLSSLSGQGGTELSELSELNRNLLDDGSIYAGHVDEEGRSLDSVGGLTPQRSGSEVEAETATTARFPRPSAVPVNSYPPDLLAFPSRSASISGGPHSPASTASTALCGTLPYSRSQSPFSPPMSQPLVQPRSGYVTIPRRPRVPSWSSPTPTPCLDDSLLLKLEPVYDNMGPRTTADGSSVLSLNKTGLDSSPVRPPSSASSAAPRAGVPPQPSPLPAFYTPIEELESLALTPPRLNGHHHHHTLGHLGGLHRQDRQSTASPSPGSNKFTSPAERNGRRGSWSRISPESSLTGSLTLGRQPASRGVPRVASPEGDRESLLLPGTVKRPTSIASITSASSTTPLTNGSGAPAVRTVKVPPKPPPKPKKKVGGPLFEDEGEDGTEV</sequence>
<evidence type="ECO:0000256" key="7">
    <source>
        <dbReference type="SAM" id="SignalP"/>
    </source>
</evidence>
<keyword evidence="3" id="KW-0677">Repeat</keyword>
<dbReference type="PROSITE" id="PS50835">
    <property type="entry name" value="IG_LIKE"/>
    <property type="match status" value="1"/>
</dbReference>
<dbReference type="FunCoup" id="A0A6P8Z2H8">
    <property type="interactions" value="165"/>
</dbReference>
<feature type="compositionally biased region" description="Basic and acidic residues" evidence="5">
    <location>
        <begin position="458"/>
        <end position="468"/>
    </location>
</feature>
<dbReference type="SMART" id="SM00369">
    <property type="entry name" value="LRR_TYP"/>
    <property type="match status" value="6"/>
</dbReference>
<dbReference type="PROSITE" id="PS51450">
    <property type="entry name" value="LRR"/>
    <property type="match status" value="1"/>
</dbReference>
<name>A0A6P8Z2H8_THRPL</name>